<dbReference type="Proteomes" id="UP000606974">
    <property type="component" value="Unassembled WGS sequence"/>
</dbReference>
<dbReference type="OrthoDB" id="10337089at2759"/>
<reference evidence="3" key="1">
    <citation type="submission" date="2020-02" db="EMBL/GenBank/DDBJ databases">
        <authorList>
            <person name="Palmer J.M."/>
        </authorList>
    </citation>
    <scope>NUCLEOTIDE SEQUENCE</scope>
    <source>
        <strain evidence="3">EPUS1.4</strain>
        <tissue evidence="3">Thallus</tissue>
    </source>
</reference>
<evidence type="ECO:0000313" key="3">
    <source>
        <dbReference type="EMBL" id="KAF7509348.1"/>
    </source>
</evidence>
<keyword evidence="2" id="KW-0472">Membrane</keyword>
<organism evidence="3 4">
    <name type="scientific">Endocarpon pusillum</name>
    <dbReference type="NCBI Taxonomy" id="364733"/>
    <lineage>
        <taxon>Eukaryota</taxon>
        <taxon>Fungi</taxon>
        <taxon>Dikarya</taxon>
        <taxon>Ascomycota</taxon>
        <taxon>Pezizomycotina</taxon>
        <taxon>Eurotiomycetes</taxon>
        <taxon>Chaetothyriomycetidae</taxon>
        <taxon>Verrucariales</taxon>
        <taxon>Verrucariaceae</taxon>
        <taxon>Endocarpon</taxon>
    </lineage>
</organism>
<comment type="caution">
    <text evidence="3">The sequence shown here is derived from an EMBL/GenBank/DDBJ whole genome shotgun (WGS) entry which is preliminary data.</text>
</comment>
<keyword evidence="2" id="KW-0812">Transmembrane</keyword>
<feature type="compositionally biased region" description="Low complexity" evidence="1">
    <location>
        <begin position="41"/>
        <end position="54"/>
    </location>
</feature>
<gene>
    <name evidence="3" type="ORF">GJ744_008071</name>
</gene>
<evidence type="ECO:0000313" key="4">
    <source>
        <dbReference type="Proteomes" id="UP000606974"/>
    </source>
</evidence>
<evidence type="ECO:0000256" key="2">
    <source>
        <dbReference type="SAM" id="Phobius"/>
    </source>
</evidence>
<protein>
    <submittedName>
        <fullName evidence="3">Uncharacterized protein</fullName>
    </submittedName>
</protein>
<dbReference type="AlphaFoldDB" id="A0A8H7AHV8"/>
<feature type="region of interest" description="Disordered" evidence="1">
    <location>
        <begin position="25"/>
        <end position="54"/>
    </location>
</feature>
<evidence type="ECO:0000256" key="1">
    <source>
        <dbReference type="SAM" id="MobiDB-lite"/>
    </source>
</evidence>
<sequence length="187" mass="20662">MSPSTPSSSKSDPKLSYEISASVLKSGHPYGKPPRNSFAESSTPSTVPSTSQSCSCGCTRTNTLTDCEYGRRRQPQKVRLFKHRKAEPQEAVVWPTLKDVLFALIMSAGIVMVVGEIFEILASIYLTQHLGFFSSLEFWRRWKVCMRLSVLALWLGKLAFDAGIALGKAGAQRKLDRPLGTSFRSSL</sequence>
<keyword evidence="4" id="KW-1185">Reference proteome</keyword>
<feature type="transmembrane region" description="Helical" evidence="2">
    <location>
        <begin position="100"/>
        <end position="126"/>
    </location>
</feature>
<dbReference type="EMBL" id="JAACFV010000042">
    <property type="protein sequence ID" value="KAF7509348.1"/>
    <property type="molecule type" value="Genomic_DNA"/>
</dbReference>
<proteinExistence type="predicted"/>
<name>A0A8H7AHV8_9EURO</name>
<accession>A0A8H7AHV8</accession>
<keyword evidence="2" id="KW-1133">Transmembrane helix</keyword>